<dbReference type="Proteomes" id="UP000009096">
    <property type="component" value="Chromosome 10"/>
</dbReference>
<dbReference type="GeneID" id="30066135"/>
<name>W7MLQ0_GIBM7</name>
<dbReference type="EMBL" id="CM000587">
    <property type="protein sequence ID" value="EWG48714.1"/>
    <property type="molecule type" value="Genomic_DNA"/>
</dbReference>
<evidence type="ECO:0000313" key="3">
    <source>
        <dbReference type="EMBL" id="EWG48714.1"/>
    </source>
</evidence>
<reference evidence="3 4" key="1">
    <citation type="journal article" date="2010" name="Nature">
        <title>Comparative genomics reveals mobile pathogenicity chromosomes in Fusarium.</title>
        <authorList>
            <person name="Ma L.J."/>
            <person name="van der Does H.C."/>
            <person name="Borkovich K.A."/>
            <person name="Coleman J.J."/>
            <person name="Daboussi M.J."/>
            <person name="Di Pietro A."/>
            <person name="Dufresne M."/>
            <person name="Freitag M."/>
            <person name="Grabherr M."/>
            <person name="Henrissat B."/>
            <person name="Houterman P.M."/>
            <person name="Kang S."/>
            <person name="Shim W.B."/>
            <person name="Woloshuk C."/>
            <person name="Xie X."/>
            <person name="Xu J.R."/>
            <person name="Antoniw J."/>
            <person name="Baker S.E."/>
            <person name="Bluhm B.H."/>
            <person name="Breakspear A."/>
            <person name="Brown D.W."/>
            <person name="Butchko R.A."/>
            <person name="Chapman S."/>
            <person name="Coulson R."/>
            <person name="Coutinho P.M."/>
            <person name="Danchin E.G."/>
            <person name="Diener A."/>
            <person name="Gale L.R."/>
            <person name="Gardiner D.M."/>
            <person name="Goff S."/>
            <person name="Hammond-Kosack K.E."/>
            <person name="Hilburn K."/>
            <person name="Hua-Van A."/>
            <person name="Jonkers W."/>
            <person name="Kazan K."/>
            <person name="Kodira C.D."/>
            <person name="Koehrsen M."/>
            <person name="Kumar L."/>
            <person name="Lee Y.H."/>
            <person name="Li L."/>
            <person name="Manners J.M."/>
            <person name="Miranda-Saavedra D."/>
            <person name="Mukherjee M."/>
            <person name="Park G."/>
            <person name="Park J."/>
            <person name="Park S.Y."/>
            <person name="Proctor R.H."/>
            <person name="Regev A."/>
            <person name="Ruiz-Roldan M.C."/>
            <person name="Sain D."/>
            <person name="Sakthikumar S."/>
            <person name="Sykes S."/>
            <person name="Schwartz D.C."/>
            <person name="Turgeon B.G."/>
            <person name="Wapinski I."/>
            <person name="Yoder O."/>
            <person name="Young S."/>
            <person name="Zeng Q."/>
            <person name="Zhou S."/>
            <person name="Galagan J."/>
            <person name="Cuomo C.A."/>
            <person name="Kistler H.C."/>
            <person name="Rep M."/>
        </authorList>
    </citation>
    <scope>NUCLEOTIDE SEQUENCE [LARGE SCALE GENOMIC DNA]</scope>
    <source>
        <strain evidence="4">M3125 / FGSC 7600</strain>
    </source>
</reference>
<dbReference type="RefSeq" id="XP_018754905.1">
    <property type="nucleotide sequence ID" value="XM_018897291.1"/>
</dbReference>
<dbReference type="OrthoDB" id="5103650at2759"/>
<feature type="signal peptide" evidence="2">
    <location>
        <begin position="1"/>
        <end position="21"/>
    </location>
</feature>
<evidence type="ECO:0000256" key="2">
    <source>
        <dbReference type="SAM" id="SignalP"/>
    </source>
</evidence>
<keyword evidence="2" id="KW-0732">Signal</keyword>
<evidence type="ECO:0008006" key="5">
    <source>
        <dbReference type="Google" id="ProtNLM"/>
    </source>
</evidence>
<dbReference type="OMA" id="YDYYEGC"/>
<proteinExistence type="predicted"/>
<dbReference type="VEuPathDB" id="FungiDB:FVEG_08397"/>
<dbReference type="KEGG" id="fvr:FVEG_08397"/>
<evidence type="ECO:0000256" key="1">
    <source>
        <dbReference type="SAM" id="MobiDB-lite"/>
    </source>
</evidence>
<feature type="chain" id="PRO_5004896510" description="CBM-cenC domain-containing protein" evidence="2">
    <location>
        <begin position="22"/>
        <end position="305"/>
    </location>
</feature>
<feature type="compositionally biased region" description="Polar residues" evidence="1">
    <location>
        <begin position="77"/>
        <end position="88"/>
    </location>
</feature>
<dbReference type="eggNOG" id="ENOG502RVYF">
    <property type="taxonomic scope" value="Eukaryota"/>
</dbReference>
<gene>
    <name evidence="3" type="ORF">FVEG_08397</name>
</gene>
<feature type="region of interest" description="Disordered" evidence="1">
    <location>
        <begin position="60"/>
        <end position="91"/>
    </location>
</feature>
<organism evidence="3 4">
    <name type="scientific">Gibberella moniliformis (strain M3125 / FGSC 7600)</name>
    <name type="common">Maize ear and stalk rot fungus</name>
    <name type="synonym">Fusarium verticillioides</name>
    <dbReference type="NCBI Taxonomy" id="334819"/>
    <lineage>
        <taxon>Eukaryota</taxon>
        <taxon>Fungi</taxon>
        <taxon>Dikarya</taxon>
        <taxon>Ascomycota</taxon>
        <taxon>Pezizomycotina</taxon>
        <taxon>Sordariomycetes</taxon>
        <taxon>Hypocreomycetidae</taxon>
        <taxon>Hypocreales</taxon>
        <taxon>Nectriaceae</taxon>
        <taxon>Fusarium</taxon>
        <taxon>Fusarium fujikuroi species complex</taxon>
    </lineage>
</organism>
<keyword evidence="4" id="KW-1185">Reference proteome</keyword>
<dbReference type="AlphaFoldDB" id="W7MLQ0"/>
<sequence>MMLLRYSAVVAAFALYGQASAGPCKPITRATSSGLETSGTATTEISSTVTNSLSIETSATVETSSSATSAESSGTTFLSEASSTTGDSSTLFTSTTETATLGATTTEFASTTADISTTATATTSAAPVCEFTGEYTNYIKNPSFDNLDANGNPTADPWIILGVSTLSTQFPRTGARSMEYLYPDTSISGSSSILQELTNTVAGHEYVFKFHWALVQGQPLEADECRFGTFAGGGGANRLFIAVDGDQAISQFQYYEQEYRITAENNDQRLSIGFFCTSQQPSGGTVKVQIDDVSVYDYYEGCESP</sequence>
<accession>W7MLQ0</accession>
<feature type="compositionally biased region" description="Low complexity" evidence="1">
    <location>
        <begin position="60"/>
        <end position="76"/>
    </location>
</feature>
<evidence type="ECO:0000313" key="4">
    <source>
        <dbReference type="Proteomes" id="UP000009096"/>
    </source>
</evidence>
<dbReference type="EMBL" id="DS022252">
    <property type="protein sequence ID" value="EWG48714.1"/>
    <property type="molecule type" value="Genomic_DNA"/>
</dbReference>
<dbReference type="HOGENOM" id="CLU_906256_0_0_1"/>
<protein>
    <recommendedName>
        <fullName evidence="5">CBM-cenC domain-containing protein</fullName>
    </recommendedName>
</protein>